<dbReference type="EMBL" id="JAVRJZ010000014">
    <property type="protein sequence ID" value="KAK2713613.1"/>
    <property type="molecule type" value="Genomic_DNA"/>
</dbReference>
<reference evidence="2" key="1">
    <citation type="submission" date="2023-07" db="EMBL/GenBank/DDBJ databases">
        <title>Chromosome-level genome assembly of Artemia franciscana.</title>
        <authorList>
            <person name="Jo E."/>
        </authorList>
    </citation>
    <scope>NUCLEOTIDE SEQUENCE</scope>
    <source>
        <tissue evidence="2">Whole body</tissue>
    </source>
</reference>
<sequence length="435" mass="50129">TNSGIFESHSSTSFQLSGNEDFRRKKLPDFLQPQSYYKTNCCRGFVDRSQVATSLHTSGHTEIQRTFSTPLATGVKSTKAQRSADEYKAPPSTNDRRKWYSSGNRTKSIPEVLYLKMTQVPTSQITSYNHLSKMRLQRSEINSNNLQLLNRPAKRYIEGPGRVDHIKDIVSIAFILLKIMHARKKELIQIVEKVKALKESPLKVTVVLQMKAIRRDYKQLLKQKKREAEIRDIKQLSESFKMNDMKVFWRKIQDHEKRKSTQQKCPEPETCPPYFEIGNDTAPLGVLNSIPTEGTCFPLQEHDYSLLEETKEEEIKNILKNQKGGTVPGLDGIPIMVYKKFALSFVPIMVLIFNAILSTCKWPEAWKTSVILPLFKKGNAEEHSNYRPISLIPTMSKIFEKIIDVRLSKWLEVYEKIKEEQGGFRAGYNTADRMF</sequence>
<dbReference type="AlphaFoldDB" id="A0AA88HR01"/>
<accession>A0AA88HR01</accession>
<protein>
    <recommendedName>
        <fullName evidence="4">Reverse transcriptase domain-containing protein</fullName>
    </recommendedName>
</protein>
<feature type="region of interest" description="Disordered" evidence="1">
    <location>
        <begin position="74"/>
        <end position="101"/>
    </location>
</feature>
<feature type="non-terminal residue" evidence="2">
    <location>
        <position position="435"/>
    </location>
</feature>
<comment type="caution">
    <text evidence="2">The sequence shown here is derived from an EMBL/GenBank/DDBJ whole genome shotgun (WGS) entry which is preliminary data.</text>
</comment>
<feature type="compositionally biased region" description="Basic and acidic residues" evidence="1">
    <location>
        <begin position="82"/>
        <end position="98"/>
    </location>
</feature>
<gene>
    <name evidence="2" type="ORF">QYM36_009474</name>
</gene>
<keyword evidence="3" id="KW-1185">Reference proteome</keyword>
<proteinExistence type="predicted"/>
<evidence type="ECO:0008006" key="4">
    <source>
        <dbReference type="Google" id="ProtNLM"/>
    </source>
</evidence>
<dbReference type="Proteomes" id="UP001187531">
    <property type="component" value="Unassembled WGS sequence"/>
</dbReference>
<organism evidence="2 3">
    <name type="scientific">Artemia franciscana</name>
    <name type="common">Brine shrimp</name>
    <name type="synonym">Artemia sanfranciscana</name>
    <dbReference type="NCBI Taxonomy" id="6661"/>
    <lineage>
        <taxon>Eukaryota</taxon>
        <taxon>Metazoa</taxon>
        <taxon>Ecdysozoa</taxon>
        <taxon>Arthropoda</taxon>
        <taxon>Crustacea</taxon>
        <taxon>Branchiopoda</taxon>
        <taxon>Anostraca</taxon>
        <taxon>Artemiidae</taxon>
        <taxon>Artemia</taxon>
    </lineage>
</organism>
<evidence type="ECO:0000313" key="2">
    <source>
        <dbReference type="EMBL" id="KAK2713613.1"/>
    </source>
</evidence>
<name>A0AA88HR01_ARTSF</name>
<dbReference type="PANTHER" id="PTHR19446">
    <property type="entry name" value="REVERSE TRANSCRIPTASES"/>
    <property type="match status" value="1"/>
</dbReference>
<evidence type="ECO:0000313" key="3">
    <source>
        <dbReference type="Proteomes" id="UP001187531"/>
    </source>
</evidence>
<feature type="non-terminal residue" evidence="2">
    <location>
        <position position="1"/>
    </location>
</feature>
<evidence type="ECO:0000256" key="1">
    <source>
        <dbReference type="SAM" id="MobiDB-lite"/>
    </source>
</evidence>